<dbReference type="Proteomes" id="UP001157418">
    <property type="component" value="Unassembled WGS sequence"/>
</dbReference>
<organism evidence="1 2">
    <name type="scientific">Lactuca virosa</name>
    <dbReference type="NCBI Taxonomy" id="75947"/>
    <lineage>
        <taxon>Eukaryota</taxon>
        <taxon>Viridiplantae</taxon>
        <taxon>Streptophyta</taxon>
        <taxon>Embryophyta</taxon>
        <taxon>Tracheophyta</taxon>
        <taxon>Spermatophyta</taxon>
        <taxon>Magnoliopsida</taxon>
        <taxon>eudicotyledons</taxon>
        <taxon>Gunneridae</taxon>
        <taxon>Pentapetalae</taxon>
        <taxon>asterids</taxon>
        <taxon>campanulids</taxon>
        <taxon>Asterales</taxon>
        <taxon>Asteraceae</taxon>
        <taxon>Cichorioideae</taxon>
        <taxon>Cichorieae</taxon>
        <taxon>Lactucinae</taxon>
        <taxon>Lactuca</taxon>
    </lineage>
</organism>
<protein>
    <submittedName>
        <fullName evidence="1">Uncharacterized protein</fullName>
    </submittedName>
</protein>
<evidence type="ECO:0000313" key="2">
    <source>
        <dbReference type="Proteomes" id="UP001157418"/>
    </source>
</evidence>
<gene>
    <name evidence="1" type="ORF">LVIROSA_LOCUS37630</name>
</gene>
<proteinExistence type="predicted"/>
<dbReference type="AlphaFoldDB" id="A0AAU9PRW5"/>
<accession>A0AAU9PRW5</accession>
<comment type="caution">
    <text evidence="1">The sequence shown here is derived from an EMBL/GenBank/DDBJ whole genome shotgun (WGS) entry which is preliminary data.</text>
</comment>
<reference evidence="1 2" key="1">
    <citation type="submission" date="2022-01" db="EMBL/GenBank/DDBJ databases">
        <authorList>
            <person name="Xiong W."/>
            <person name="Schranz E."/>
        </authorList>
    </citation>
    <scope>NUCLEOTIDE SEQUENCE [LARGE SCALE GENOMIC DNA]</scope>
</reference>
<keyword evidence="2" id="KW-1185">Reference proteome</keyword>
<dbReference type="EMBL" id="CAKMRJ010005745">
    <property type="protein sequence ID" value="CAH1452327.1"/>
    <property type="molecule type" value="Genomic_DNA"/>
</dbReference>
<evidence type="ECO:0000313" key="1">
    <source>
        <dbReference type="EMBL" id="CAH1452327.1"/>
    </source>
</evidence>
<name>A0AAU9PRW5_9ASTR</name>
<sequence length="119" mass="13617">MASSSKANNSLDILSEVKKLSLTKSIDHVYSCINMNAIKAMLDTSIQNREEKKRQIEETNLIHKDVVHKYLDDEINVGKKKISNLQAFGYCKVRVKICKRHHICKNLFEKETRSGGVLL</sequence>